<organism evidence="2 3">
    <name type="scientific">Nesidiocoris tenuis</name>
    <dbReference type="NCBI Taxonomy" id="355587"/>
    <lineage>
        <taxon>Eukaryota</taxon>
        <taxon>Metazoa</taxon>
        <taxon>Ecdysozoa</taxon>
        <taxon>Arthropoda</taxon>
        <taxon>Hexapoda</taxon>
        <taxon>Insecta</taxon>
        <taxon>Pterygota</taxon>
        <taxon>Neoptera</taxon>
        <taxon>Paraneoptera</taxon>
        <taxon>Hemiptera</taxon>
        <taxon>Heteroptera</taxon>
        <taxon>Panheteroptera</taxon>
        <taxon>Cimicomorpha</taxon>
        <taxon>Miridae</taxon>
        <taxon>Dicyphina</taxon>
        <taxon>Nesidiocoris</taxon>
    </lineage>
</organism>
<feature type="region of interest" description="Disordered" evidence="1">
    <location>
        <begin position="16"/>
        <end position="42"/>
    </location>
</feature>
<name>A0A6H5H4M4_9HEMI</name>
<reference evidence="2 3" key="1">
    <citation type="submission" date="2020-02" db="EMBL/GenBank/DDBJ databases">
        <authorList>
            <person name="Ferguson B K."/>
        </authorList>
    </citation>
    <scope>NUCLEOTIDE SEQUENCE [LARGE SCALE GENOMIC DNA]</scope>
</reference>
<dbReference type="EMBL" id="CADCXU010023021">
    <property type="protein sequence ID" value="CAB0010380.1"/>
    <property type="molecule type" value="Genomic_DNA"/>
</dbReference>
<dbReference type="OrthoDB" id="303066at2759"/>
<accession>A0A6H5H4M4</accession>
<evidence type="ECO:0000256" key="1">
    <source>
        <dbReference type="SAM" id="MobiDB-lite"/>
    </source>
</evidence>
<feature type="compositionally biased region" description="Basic and acidic residues" evidence="1">
    <location>
        <begin position="29"/>
        <end position="42"/>
    </location>
</feature>
<evidence type="ECO:0000313" key="2">
    <source>
        <dbReference type="EMBL" id="CAB0010380.1"/>
    </source>
</evidence>
<sequence>MFEDYEDDLDLISEKSDDSVASAYSDEQVDARRTSVSQHCDEVRPEARYKRGQGKIRRIQGAGEENSNRELVFLIIKTKKYQIGRRRIYQSIRTNGRYRFRRFVGTSEEEISKIEAFPSDFNAFILYSLAEEAPQLSAKDKIIVFLKFLYEFINSVMVSLTRRLNKTSRDYRYVMKALAAERKLLLGNAEIFGFVEDDTIRRLAWHIGFRQR</sequence>
<evidence type="ECO:0000313" key="3">
    <source>
        <dbReference type="Proteomes" id="UP000479000"/>
    </source>
</evidence>
<dbReference type="AlphaFoldDB" id="A0A6H5H4M4"/>
<gene>
    <name evidence="2" type="ORF">NTEN_LOCUS15425</name>
</gene>
<dbReference type="Proteomes" id="UP000479000">
    <property type="component" value="Unassembled WGS sequence"/>
</dbReference>
<proteinExistence type="predicted"/>
<keyword evidence="3" id="KW-1185">Reference proteome</keyword>
<protein>
    <submittedName>
        <fullName evidence="2">Uncharacterized protein</fullName>
    </submittedName>
</protein>